<accession>A0AAV4Y3M1</accession>
<evidence type="ECO:0000313" key="1">
    <source>
        <dbReference type="EMBL" id="GIZ01016.1"/>
    </source>
</evidence>
<comment type="caution">
    <text evidence="1">The sequence shown here is derived from an EMBL/GenBank/DDBJ whole genome shotgun (WGS) entry which is preliminary data.</text>
</comment>
<dbReference type="AlphaFoldDB" id="A0AAV4Y3M1"/>
<proteinExistence type="predicted"/>
<dbReference type="Proteomes" id="UP001054945">
    <property type="component" value="Unassembled WGS sequence"/>
</dbReference>
<gene>
    <name evidence="1" type="ORF">CEXT_485451</name>
</gene>
<evidence type="ECO:0000313" key="2">
    <source>
        <dbReference type="Proteomes" id="UP001054945"/>
    </source>
</evidence>
<protein>
    <submittedName>
        <fullName evidence="1">Uncharacterized protein</fullName>
    </submittedName>
</protein>
<sequence>MATPYSNQRSLISSFSKNMLWKMAIIHSGLFVSLSIFRTDCQPERGIQHPKVFSCQSCFLDLRGLILITNSSANTFKSEDFKDVSKNAEDNISRLYKVIEKRGSYITY</sequence>
<reference evidence="1 2" key="1">
    <citation type="submission" date="2021-06" db="EMBL/GenBank/DDBJ databases">
        <title>Caerostris extrusa draft genome.</title>
        <authorList>
            <person name="Kono N."/>
            <person name="Arakawa K."/>
        </authorList>
    </citation>
    <scope>NUCLEOTIDE SEQUENCE [LARGE SCALE GENOMIC DNA]</scope>
</reference>
<organism evidence="1 2">
    <name type="scientific">Caerostris extrusa</name>
    <name type="common">Bark spider</name>
    <name type="synonym">Caerostris bankana</name>
    <dbReference type="NCBI Taxonomy" id="172846"/>
    <lineage>
        <taxon>Eukaryota</taxon>
        <taxon>Metazoa</taxon>
        <taxon>Ecdysozoa</taxon>
        <taxon>Arthropoda</taxon>
        <taxon>Chelicerata</taxon>
        <taxon>Arachnida</taxon>
        <taxon>Araneae</taxon>
        <taxon>Araneomorphae</taxon>
        <taxon>Entelegynae</taxon>
        <taxon>Araneoidea</taxon>
        <taxon>Araneidae</taxon>
        <taxon>Caerostris</taxon>
    </lineage>
</organism>
<dbReference type="EMBL" id="BPLR01001237">
    <property type="protein sequence ID" value="GIZ01016.1"/>
    <property type="molecule type" value="Genomic_DNA"/>
</dbReference>
<name>A0AAV4Y3M1_CAEEX</name>
<keyword evidence="2" id="KW-1185">Reference proteome</keyword>